<gene>
    <name evidence="3" type="ORF">D7Z26_17975</name>
</gene>
<evidence type="ECO:0000313" key="3">
    <source>
        <dbReference type="EMBL" id="RKP51659.1"/>
    </source>
</evidence>
<dbReference type="InterPro" id="IPR036291">
    <property type="entry name" value="NAD(P)-bd_dom_sf"/>
</dbReference>
<keyword evidence="4" id="KW-1185">Reference proteome</keyword>
<dbReference type="Gene3D" id="3.40.50.720">
    <property type="entry name" value="NAD(P)-binding Rossmann-like Domain"/>
    <property type="match status" value="1"/>
</dbReference>
<comment type="caution">
    <text evidence="3">The sequence shown here is derived from an EMBL/GenBank/DDBJ whole genome shotgun (WGS) entry which is preliminary data.</text>
</comment>
<proteinExistence type="inferred from homology"/>
<protein>
    <submittedName>
        <fullName evidence="3">SDR family oxidoreductase</fullName>
    </submittedName>
</protein>
<dbReference type="PROSITE" id="PS00061">
    <property type="entry name" value="ADH_SHORT"/>
    <property type="match status" value="1"/>
</dbReference>
<reference evidence="3 4" key="1">
    <citation type="submission" date="2018-10" db="EMBL/GenBank/DDBJ databases">
        <title>Cohnella sp. M2MS4P-1, whole genome shotgun sequence.</title>
        <authorList>
            <person name="Tuo L."/>
        </authorList>
    </citation>
    <scope>NUCLEOTIDE SEQUENCE [LARGE SCALE GENOMIC DNA]</scope>
    <source>
        <strain evidence="3 4">M2MS4P-1</strain>
    </source>
</reference>
<dbReference type="Pfam" id="PF00106">
    <property type="entry name" value="adh_short"/>
    <property type="match status" value="1"/>
</dbReference>
<comment type="similarity">
    <text evidence="1">Belongs to the short-chain dehydrogenases/reductases (SDR) family.</text>
</comment>
<dbReference type="RefSeq" id="WP_120978376.1">
    <property type="nucleotide sequence ID" value="NZ_RBZM01000007.1"/>
</dbReference>
<dbReference type="Proteomes" id="UP000282076">
    <property type="component" value="Unassembled WGS sequence"/>
</dbReference>
<organism evidence="3 4">
    <name type="scientific">Cohnella endophytica</name>
    <dbReference type="NCBI Taxonomy" id="2419778"/>
    <lineage>
        <taxon>Bacteria</taxon>
        <taxon>Bacillati</taxon>
        <taxon>Bacillota</taxon>
        <taxon>Bacilli</taxon>
        <taxon>Bacillales</taxon>
        <taxon>Paenibacillaceae</taxon>
        <taxon>Cohnella</taxon>
    </lineage>
</organism>
<evidence type="ECO:0000256" key="2">
    <source>
        <dbReference type="ARBA" id="ARBA00023002"/>
    </source>
</evidence>
<dbReference type="InterPro" id="IPR020904">
    <property type="entry name" value="Sc_DH/Rdtase_CS"/>
</dbReference>
<dbReference type="AlphaFoldDB" id="A0A494XU95"/>
<dbReference type="GO" id="GO:0005829">
    <property type="term" value="C:cytosol"/>
    <property type="evidence" value="ECO:0007669"/>
    <property type="project" value="TreeGrafter"/>
</dbReference>
<dbReference type="PRINTS" id="PR00081">
    <property type="entry name" value="GDHRDH"/>
</dbReference>
<sequence>MSKTIAITGASAGIGLATALLFAKNGWTVFAGTRNVERDQAAYGQVANLSWHEMEVTDPASLERTFGEIGQQTGGKLDVLFCNAGFGYLRALGQAPMEEIKDVFDTNVYGVMHTIKSALPLLREAGAAHIIATSSVGGLVGQPFNEVYCASKFAVEGLLESMATYYKPLFNIDITLLEPGAIATNFNQTVLKQIGSTGGILEDEYKTLIDAYIANFSKRASVPQTSESVAEVVLDLVKQEVKPLRVRTSEAAERFVSFKTRNDPTGLEGMLNTRKLHLGL</sequence>
<dbReference type="InterPro" id="IPR002347">
    <property type="entry name" value="SDR_fam"/>
</dbReference>
<accession>A0A494XU95</accession>
<dbReference type="SUPFAM" id="SSF51735">
    <property type="entry name" value="NAD(P)-binding Rossmann-fold domains"/>
    <property type="match status" value="1"/>
</dbReference>
<name>A0A494XU95_9BACL</name>
<dbReference type="GO" id="GO:0016491">
    <property type="term" value="F:oxidoreductase activity"/>
    <property type="evidence" value="ECO:0007669"/>
    <property type="project" value="UniProtKB-KW"/>
</dbReference>
<dbReference type="CDD" id="cd05374">
    <property type="entry name" value="17beta-HSD-like_SDR_c"/>
    <property type="match status" value="1"/>
</dbReference>
<dbReference type="PANTHER" id="PTHR43391">
    <property type="entry name" value="RETINOL DEHYDROGENASE-RELATED"/>
    <property type="match status" value="1"/>
</dbReference>
<dbReference type="OrthoDB" id="9775296at2"/>
<evidence type="ECO:0000256" key="1">
    <source>
        <dbReference type="ARBA" id="ARBA00006484"/>
    </source>
</evidence>
<dbReference type="PANTHER" id="PTHR43391:SF86">
    <property type="entry name" value="SHORT-CHAIN DEHYDROGENASE_REDUCTASE FAMILY PROTEIN"/>
    <property type="match status" value="1"/>
</dbReference>
<keyword evidence="2" id="KW-0560">Oxidoreductase</keyword>
<dbReference type="EMBL" id="RBZM01000007">
    <property type="protein sequence ID" value="RKP51659.1"/>
    <property type="molecule type" value="Genomic_DNA"/>
</dbReference>
<evidence type="ECO:0000313" key="4">
    <source>
        <dbReference type="Proteomes" id="UP000282076"/>
    </source>
</evidence>